<dbReference type="EMBL" id="BSXT01000374">
    <property type="protein sequence ID" value="GMF25927.1"/>
    <property type="molecule type" value="Genomic_DNA"/>
</dbReference>
<dbReference type="InterPro" id="IPR006134">
    <property type="entry name" value="DNA-dir_DNA_pol_B_multi_dom"/>
</dbReference>
<dbReference type="PANTHER" id="PTHR45812">
    <property type="entry name" value="DNA POLYMERASE ZETA CATALYTIC SUBUNIT"/>
    <property type="match status" value="1"/>
</dbReference>
<dbReference type="AlphaFoldDB" id="A0A9W6U4G2"/>
<keyword evidence="10" id="KW-0239">DNA-directed DNA polymerase</keyword>
<keyword evidence="5" id="KW-0808">Transferase</keyword>
<keyword evidence="11" id="KW-0408">Iron</keyword>
<keyword evidence="9" id="KW-0862">Zinc</keyword>
<evidence type="ECO:0000256" key="6">
    <source>
        <dbReference type="ARBA" id="ARBA00022695"/>
    </source>
</evidence>
<keyword evidence="12" id="KW-0411">Iron-sulfur</keyword>
<dbReference type="GO" id="GO:0046872">
    <property type="term" value="F:metal ion binding"/>
    <property type="evidence" value="ECO:0007669"/>
    <property type="project" value="UniProtKB-KW"/>
</dbReference>
<keyword evidence="8" id="KW-0227">DNA damage</keyword>
<feature type="domain" description="DNA-directed DNA polymerase family B multifunctional" evidence="15">
    <location>
        <begin position="228"/>
        <end position="350"/>
    </location>
</feature>
<feature type="domain" description="DNA-directed DNA polymerase family B multifunctional" evidence="15">
    <location>
        <begin position="353"/>
        <end position="527"/>
    </location>
</feature>
<dbReference type="GO" id="GO:0042276">
    <property type="term" value="P:error-prone translesion synthesis"/>
    <property type="evidence" value="ECO:0007669"/>
    <property type="project" value="TreeGrafter"/>
</dbReference>
<evidence type="ECO:0000256" key="9">
    <source>
        <dbReference type="ARBA" id="ARBA00022833"/>
    </source>
</evidence>
<dbReference type="Pfam" id="PF00136">
    <property type="entry name" value="DNA_pol_B"/>
    <property type="match status" value="2"/>
</dbReference>
<evidence type="ECO:0000256" key="7">
    <source>
        <dbReference type="ARBA" id="ARBA00022723"/>
    </source>
</evidence>
<dbReference type="EC" id="2.7.7.7" evidence="3"/>
<dbReference type="GO" id="GO:0003887">
    <property type="term" value="F:DNA-directed DNA polymerase activity"/>
    <property type="evidence" value="ECO:0007669"/>
    <property type="project" value="UniProtKB-KW"/>
</dbReference>
<dbReference type="InterPro" id="IPR043502">
    <property type="entry name" value="DNA/RNA_pol_sf"/>
</dbReference>
<comment type="caution">
    <text evidence="17">The sequence shown here is derived from an EMBL/GenBank/DDBJ whole genome shotgun (WGS) entry which is preliminary data.</text>
</comment>
<organism evidence="17 18">
    <name type="scientific">Phytophthora fragariaefolia</name>
    <dbReference type="NCBI Taxonomy" id="1490495"/>
    <lineage>
        <taxon>Eukaryota</taxon>
        <taxon>Sar</taxon>
        <taxon>Stramenopiles</taxon>
        <taxon>Oomycota</taxon>
        <taxon>Peronosporomycetes</taxon>
        <taxon>Peronosporales</taxon>
        <taxon>Peronosporaceae</taxon>
        <taxon>Phytophthora</taxon>
    </lineage>
</organism>
<evidence type="ECO:0000256" key="12">
    <source>
        <dbReference type="ARBA" id="ARBA00023014"/>
    </source>
</evidence>
<evidence type="ECO:0000256" key="8">
    <source>
        <dbReference type="ARBA" id="ARBA00022763"/>
    </source>
</evidence>
<evidence type="ECO:0000256" key="3">
    <source>
        <dbReference type="ARBA" id="ARBA00012417"/>
    </source>
</evidence>
<dbReference type="InterPro" id="IPR006133">
    <property type="entry name" value="DNA-dir_DNA_pol_B_exonuc"/>
</dbReference>
<dbReference type="GO" id="GO:0051536">
    <property type="term" value="F:iron-sulfur cluster binding"/>
    <property type="evidence" value="ECO:0007669"/>
    <property type="project" value="UniProtKB-KW"/>
</dbReference>
<dbReference type="Pfam" id="PF03104">
    <property type="entry name" value="DNA_pol_B_exo1"/>
    <property type="match status" value="1"/>
</dbReference>
<name>A0A9W6U4G2_9STRA</name>
<protein>
    <recommendedName>
        <fullName evidence="4">DNA polymerase zeta catalytic subunit</fullName>
        <ecNumber evidence="3">2.7.7.7</ecNumber>
    </recommendedName>
</protein>
<evidence type="ECO:0000256" key="14">
    <source>
        <dbReference type="ARBA" id="ARBA00049244"/>
    </source>
</evidence>
<keyword evidence="13" id="KW-0234">DNA repair</keyword>
<dbReference type="GO" id="GO:0003677">
    <property type="term" value="F:DNA binding"/>
    <property type="evidence" value="ECO:0007669"/>
    <property type="project" value="InterPro"/>
</dbReference>
<evidence type="ECO:0000259" key="15">
    <source>
        <dbReference type="Pfam" id="PF00136"/>
    </source>
</evidence>
<dbReference type="SMART" id="SM00486">
    <property type="entry name" value="POLBc"/>
    <property type="match status" value="1"/>
</dbReference>
<dbReference type="OrthoDB" id="2414538at2759"/>
<dbReference type="Proteomes" id="UP001165121">
    <property type="component" value="Unassembled WGS sequence"/>
</dbReference>
<dbReference type="InterPro" id="IPR006172">
    <property type="entry name" value="DNA-dir_DNA_pol_B"/>
</dbReference>
<evidence type="ECO:0000259" key="16">
    <source>
        <dbReference type="Pfam" id="PF03104"/>
    </source>
</evidence>
<dbReference type="SUPFAM" id="SSF56672">
    <property type="entry name" value="DNA/RNA polymerases"/>
    <property type="match status" value="1"/>
</dbReference>
<evidence type="ECO:0000313" key="17">
    <source>
        <dbReference type="EMBL" id="GMF25927.1"/>
    </source>
</evidence>
<dbReference type="FunFam" id="1.10.287.690:FF:000002">
    <property type="entry name" value="DNA polymerase zeta"/>
    <property type="match status" value="1"/>
</dbReference>
<evidence type="ECO:0000256" key="5">
    <source>
        <dbReference type="ARBA" id="ARBA00022679"/>
    </source>
</evidence>
<comment type="cofactor">
    <cofactor evidence="1">
        <name>[4Fe-4S] cluster</name>
        <dbReference type="ChEBI" id="CHEBI:49883"/>
    </cofactor>
</comment>
<dbReference type="GO" id="GO:0000166">
    <property type="term" value="F:nucleotide binding"/>
    <property type="evidence" value="ECO:0007669"/>
    <property type="project" value="InterPro"/>
</dbReference>
<comment type="catalytic activity">
    <reaction evidence="14">
        <text>DNA(n) + a 2'-deoxyribonucleoside 5'-triphosphate = DNA(n+1) + diphosphate</text>
        <dbReference type="Rhea" id="RHEA:22508"/>
        <dbReference type="Rhea" id="RHEA-COMP:17339"/>
        <dbReference type="Rhea" id="RHEA-COMP:17340"/>
        <dbReference type="ChEBI" id="CHEBI:33019"/>
        <dbReference type="ChEBI" id="CHEBI:61560"/>
        <dbReference type="ChEBI" id="CHEBI:173112"/>
        <dbReference type="EC" id="2.7.7.7"/>
    </reaction>
</comment>
<evidence type="ECO:0000256" key="13">
    <source>
        <dbReference type="ARBA" id="ARBA00023204"/>
    </source>
</evidence>
<dbReference type="PANTHER" id="PTHR45812:SF1">
    <property type="entry name" value="DNA POLYMERASE ZETA CATALYTIC SUBUNIT"/>
    <property type="match status" value="1"/>
</dbReference>
<evidence type="ECO:0000256" key="10">
    <source>
        <dbReference type="ARBA" id="ARBA00022932"/>
    </source>
</evidence>
<evidence type="ECO:0000256" key="1">
    <source>
        <dbReference type="ARBA" id="ARBA00001966"/>
    </source>
</evidence>
<dbReference type="GO" id="GO:0016035">
    <property type="term" value="C:zeta DNA polymerase complex"/>
    <property type="evidence" value="ECO:0007669"/>
    <property type="project" value="InterPro"/>
</dbReference>
<reference evidence="17" key="1">
    <citation type="submission" date="2023-04" db="EMBL/GenBank/DDBJ databases">
        <title>Phytophthora fragariaefolia NBRC 109709.</title>
        <authorList>
            <person name="Ichikawa N."/>
            <person name="Sato H."/>
            <person name="Tonouchi N."/>
        </authorList>
    </citation>
    <scope>NUCLEOTIDE SEQUENCE</scope>
    <source>
        <strain evidence="17">NBRC 109709</strain>
    </source>
</reference>
<accession>A0A9W6U4G2</accession>
<feature type="domain" description="DNA-directed DNA polymerase family B exonuclease" evidence="16">
    <location>
        <begin position="11"/>
        <end position="133"/>
    </location>
</feature>
<proteinExistence type="inferred from homology"/>
<keyword evidence="18" id="KW-1185">Reference proteome</keyword>
<sequence>MKMCSSTIPSNVTIISIEIFAASRGSMLPNPLHDPVNVICYAVEAQEGATNSKTKERGFLFWKPDDIEEATLSSVGLCVDSSDISVTIASDERDLFRSLEALVRRWDPDFLTGFEVQKSSIGYLVDRASQMDVCVSCYSFLNKFPAHLKLSRYALEDVVWAVLKRTYPVYSSEKLTTWFHEGGQMRWKVIRYNLDRALLNLQILSKMQLVTRTRYAIHCVLDTLISHLMEPHSSFYPDPVVVLDFQDGLNPKLETSLGVIDFTPSASGLLQSKDEIIIAPNGALFCPKSYRHGVLPLILDEILSTRIMVKKSLKSAKESNQERLEKVLNARQLALKMISNVTYGYTAAGFSGLTLKLEKVYMGCVLVSKKRYVGNKFESPTQEAGVIESKGLETVRRDSCGVVQHAMQTSLETLFATCDLSKVKEGMEKYWLQILENRVPLKDFVFAKEVRLETYSSGSAPPAALVSTKAMEKDPRAEPRYAERVPYVVVNGPPGARLMDLVVSPDEYFDKRKRYSVNYHYYINKQVRNADASPTYEFSCMT</sequence>
<comment type="similarity">
    <text evidence="2">Belongs to the DNA polymerase type-B family.</text>
</comment>
<dbReference type="InterPro" id="IPR030559">
    <property type="entry name" value="PolZ_Rev3"/>
</dbReference>
<dbReference type="InterPro" id="IPR012337">
    <property type="entry name" value="RNaseH-like_sf"/>
</dbReference>
<evidence type="ECO:0000256" key="4">
    <source>
        <dbReference type="ARBA" id="ARBA00021589"/>
    </source>
</evidence>
<dbReference type="SUPFAM" id="SSF53098">
    <property type="entry name" value="Ribonuclease H-like"/>
    <property type="match status" value="1"/>
</dbReference>
<keyword evidence="7" id="KW-0479">Metal-binding</keyword>
<dbReference type="Gene3D" id="1.10.132.60">
    <property type="entry name" value="DNA polymerase family B, C-terminal domain"/>
    <property type="match status" value="1"/>
</dbReference>
<dbReference type="GO" id="GO:0005634">
    <property type="term" value="C:nucleus"/>
    <property type="evidence" value="ECO:0007669"/>
    <property type="project" value="TreeGrafter"/>
</dbReference>
<dbReference type="InterPro" id="IPR036397">
    <property type="entry name" value="RNaseH_sf"/>
</dbReference>
<dbReference type="Gene3D" id="3.30.420.10">
    <property type="entry name" value="Ribonuclease H-like superfamily/Ribonuclease H"/>
    <property type="match status" value="1"/>
</dbReference>
<evidence type="ECO:0000256" key="2">
    <source>
        <dbReference type="ARBA" id="ARBA00005755"/>
    </source>
</evidence>
<gene>
    <name evidence="17" type="ORF">Pfra01_000475800</name>
</gene>
<evidence type="ECO:0000256" key="11">
    <source>
        <dbReference type="ARBA" id="ARBA00023004"/>
    </source>
</evidence>
<evidence type="ECO:0000313" key="18">
    <source>
        <dbReference type="Proteomes" id="UP001165121"/>
    </source>
</evidence>
<dbReference type="InterPro" id="IPR042087">
    <property type="entry name" value="DNA_pol_B_thumb"/>
</dbReference>
<keyword evidence="6" id="KW-0548">Nucleotidyltransferase</keyword>
<dbReference type="GO" id="GO:0000724">
    <property type="term" value="P:double-strand break repair via homologous recombination"/>
    <property type="evidence" value="ECO:0007669"/>
    <property type="project" value="TreeGrafter"/>
</dbReference>
<dbReference type="Gene3D" id="1.10.287.690">
    <property type="entry name" value="Helix hairpin bin"/>
    <property type="match status" value="1"/>
</dbReference>